<gene>
    <name evidence="3" type="ORF">ACFSSB_04990</name>
</gene>
<evidence type="ECO:0000313" key="4">
    <source>
        <dbReference type="Proteomes" id="UP001597467"/>
    </source>
</evidence>
<dbReference type="Proteomes" id="UP001597467">
    <property type="component" value="Unassembled WGS sequence"/>
</dbReference>
<evidence type="ECO:0000256" key="2">
    <source>
        <dbReference type="SAM" id="Phobius"/>
    </source>
</evidence>
<keyword evidence="2" id="KW-0472">Membrane</keyword>
<proteinExistence type="predicted"/>
<accession>A0ABW5K0T0</accession>
<sequence length="177" mass="20298">MTLELIVFIASILFGILLYWRESQGNGAYRFFNKLLNSKELQMKPTDKKGFVYQQSLLFRIVFITFLFLIGIVITRFLVPIGLATISLFSSMIIGTLIGTYVANVVFKSSEVIDEKSESIEDAFQETIEKGKDFIEDLKDKGEKSFDEVENKVDEVKKDLKKETKSARERLKDKGLM</sequence>
<keyword evidence="1" id="KW-0175">Coiled coil</keyword>
<comment type="caution">
    <text evidence="3">The sequence shown here is derived from an EMBL/GenBank/DDBJ whole genome shotgun (WGS) entry which is preliminary data.</text>
</comment>
<dbReference type="EMBL" id="JBHULM010000007">
    <property type="protein sequence ID" value="MFD2541668.1"/>
    <property type="molecule type" value="Genomic_DNA"/>
</dbReference>
<organism evidence="3 4">
    <name type="scientific">Lacinutrix gracilariae</name>
    <dbReference type="NCBI Taxonomy" id="1747198"/>
    <lineage>
        <taxon>Bacteria</taxon>
        <taxon>Pseudomonadati</taxon>
        <taxon>Bacteroidota</taxon>
        <taxon>Flavobacteriia</taxon>
        <taxon>Flavobacteriales</taxon>
        <taxon>Flavobacteriaceae</taxon>
        <taxon>Lacinutrix</taxon>
    </lineage>
</organism>
<evidence type="ECO:0000313" key="3">
    <source>
        <dbReference type="EMBL" id="MFD2541668.1"/>
    </source>
</evidence>
<keyword evidence="2" id="KW-1133">Transmembrane helix</keyword>
<dbReference type="RefSeq" id="WP_379901616.1">
    <property type="nucleotide sequence ID" value="NZ_JBHULM010000007.1"/>
</dbReference>
<evidence type="ECO:0000256" key="1">
    <source>
        <dbReference type="SAM" id="Coils"/>
    </source>
</evidence>
<keyword evidence="2" id="KW-0812">Transmembrane</keyword>
<reference evidence="4" key="1">
    <citation type="journal article" date="2019" name="Int. J. Syst. Evol. Microbiol.">
        <title>The Global Catalogue of Microorganisms (GCM) 10K type strain sequencing project: providing services to taxonomists for standard genome sequencing and annotation.</title>
        <authorList>
            <consortium name="The Broad Institute Genomics Platform"/>
            <consortium name="The Broad Institute Genome Sequencing Center for Infectious Disease"/>
            <person name="Wu L."/>
            <person name="Ma J."/>
        </authorList>
    </citation>
    <scope>NUCLEOTIDE SEQUENCE [LARGE SCALE GENOMIC DNA]</scope>
    <source>
        <strain evidence="4">KCTC 42808</strain>
    </source>
</reference>
<name>A0ABW5K0T0_9FLAO</name>
<feature type="transmembrane region" description="Helical" evidence="2">
    <location>
        <begin position="57"/>
        <end position="79"/>
    </location>
</feature>
<feature type="coiled-coil region" evidence="1">
    <location>
        <begin position="139"/>
        <end position="166"/>
    </location>
</feature>
<feature type="transmembrane region" description="Helical" evidence="2">
    <location>
        <begin position="85"/>
        <end position="107"/>
    </location>
</feature>
<keyword evidence="4" id="KW-1185">Reference proteome</keyword>
<feature type="transmembrane region" description="Helical" evidence="2">
    <location>
        <begin position="6"/>
        <end position="21"/>
    </location>
</feature>
<protein>
    <submittedName>
        <fullName evidence="3">Uncharacterized protein</fullName>
    </submittedName>
</protein>